<gene>
    <name evidence="1" type="ORF">ACFSJC_05605</name>
</gene>
<accession>A0ABW4Y575</accession>
<evidence type="ECO:0000313" key="2">
    <source>
        <dbReference type="Proteomes" id="UP001597337"/>
    </source>
</evidence>
<protein>
    <submittedName>
        <fullName evidence="1">Uncharacterized protein</fullName>
    </submittedName>
</protein>
<organism evidence="1 2">
    <name type="scientific">Thiorhodococcus fuscus</name>
    <dbReference type="NCBI Taxonomy" id="527200"/>
    <lineage>
        <taxon>Bacteria</taxon>
        <taxon>Pseudomonadati</taxon>
        <taxon>Pseudomonadota</taxon>
        <taxon>Gammaproteobacteria</taxon>
        <taxon>Chromatiales</taxon>
        <taxon>Chromatiaceae</taxon>
        <taxon>Thiorhodococcus</taxon>
    </lineage>
</organism>
<dbReference type="EMBL" id="JBHUHX010000010">
    <property type="protein sequence ID" value="MFD2111312.1"/>
    <property type="molecule type" value="Genomic_DNA"/>
</dbReference>
<sequence length="479" mass="53735">MTTQSIDITLNDKTYTLTNPELPEHLMLAAYRAYEILLKILTEHGNSPSMEQQQVLLYLLLLYFKLATGGLSELESRVVAALPTGYGKTSSIVAMVLALHEFGIEDISLAVSASKVEALSELKRELVKLAGPEIADKIGFMHSYKHDQEVARRYLEGEAPLPDGFASEPAVWEAPEQKQFMLVTHARVRNGDEQSTAVFNTYQGQERSLLIYDESLLPADITSFRLRQLKADLAYIEAMYDKKYVGLIQWLNAVQATLQAAREDEVGPDGMLIDLPKLSEEDMVHYQQSLYQRDWSQAAHAVLAMAGSTVRIHPSEAGMVATYTTVVQSELKRVVVLDASYIVRELVREDIRTVAIEDLPGKFQGLKPFFEKGLKTYPAMTIKTMVAPWGRYSMEQEFGDIPSQKDMVKQASGKRFVNDLVRTIKQIPEDEGILVFTYKDRGRISQRQVLLKALDDAGIDTLKTVNIGGEQRPRINIAT</sequence>
<dbReference type="RefSeq" id="WP_386024396.1">
    <property type="nucleotide sequence ID" value="NZ_JBHUHX010000010.1"/>
</dbReference>
<reference evidence="2" key="1">
    <citation type="journal article" date="2019" name="Int. J. Syst. Evol. Microbiol.">
        <title>The Global Catalogue of Microorganisms (GCM) 10K type strain sequencing project: providing services to taxonomists for standard genome sequencing and annotation.</title>
        <authorList>
            <consortium name="The Broad Institute Genomics Platform"/>
            <consortium name="The Broad Institute Genome Sequencing Center for Infectious Disease"/>
            <person name="Wu L."/>
            <person name="Ma J."/>
        </authorList>
    </citation>
    <scope>NUCLEOTIDE SEQUENCE [LARGE SCALE GENOMIC DNA]</scope>
    <source>
        <strain evidence="2">KACC 12597</strain>
    </source>
</reference>
<name>A0ABW4Y575_9GAMM</name>
<keyword evidence="2" id="KW-1185">Reference proteome</keyword>
<proteinExistence type="predicted"/>
<comment type="caution">
    <text evidence="1">The sequence shown here is derived from an EMBL/GenBank/DDBJ whole genome shotgun (WGS) entry which is preliminary data.</text>
</comment>
<dbReference type="Proteomes" id="UP001597337">
    <property type="component" value="Unassembled WGS sequence"/>
</dbReference>
<evidence type="ECO:0000313" key="1">
    <source>
        <dbReference type="EMBL" id="MFD2111312.1"/>
    </source>
</evidence>
<dbReference type="SUPFAM" id="SSF52540">
    <property type="entry name" value="P-loop containing nucleoside triphosphate hydrolases"/>
    <property type="match status" value="1"/>
</dbReference>
<dbReference type="InterPro" id="IPR027417">
    <property type="entry name" value="P-loop_NTPase"/>
</dbReference>